<protein>
    <recommendedName>
        <fullName evidence="2">PWWP domain-containing protein</fullName>
    </recommendedName>
</protein>
<feature type="compositionally biased region" description="Polar residues" evidence="1">
    <location>
        <begin position="617"/>
        <end position="627"/>
    </location>
</feature>
<reference evidence="3" key="2">
    <citation type="submission" date="2022-03" db="EMBL/GenBank/DDBJ databases">
        <title>Draft title - Genomic analysis of global carrot germplasm unveils the trajectory of domestication and the origin of high carotenoid orange carrot.</title>
        <authorList>
            <person name="Iorizzo M."/>
            <person name="Ellison S."/>
            <person name="Senalik D."/>
            <person name="Macko-Podgorni A."/>
            <person name="Grzebelus D."/>
            <person name="Bostan H."/>
            <person name="Rolling W."/>
            <person name="Curaba J."/>
            <person name="Simon P."/>
        </authorList>
    </citation>
    <scope>NUCLEOTIDE SEQUENCE</scope>
    <source>
        <tissue evidence="3">Leaf</tissue>
    </source>
</reference>
<evidence type="ECO:0000259" key="2">
    <source>
        <dbReference type="PROSITE" id="PS50812"/>
    </source>
</evidence>
<dbReference type="PANTHER" id="PTHR10688:SF5">
    <property type="entry name" value="PWWP DOMAIN-CONTAINING PROTEIN 1-RELATED"/>
    <property type="match status" value="1"/>
</dbReference>
<proteinExistence type="predicted"/>
<feature type="compositionally biased region" description="Basic and acidic residues" evidence="1">
    <location>
        <begin position="376"/>
        <end position="385"/>
    </location>
</feature>
<feature type="region of interest" description="Disordered" evidence="1">
    <location>
        <begin position="366"/>
        <end position="385"/>
    </location>
</feature>
<feature type="compositionally biased region" description="Low complexity" evidence="1">
    <location>
        <begin position="1018"/>
        <end position="1027"/>
    </location>
</feature>
<dbReference type="InterPro" id="IPR052657">
    <property type="entry name" value="PDP_family_Arabidopsis"/>
</dbReference>
<evidence type="ECO:0000256" key="1">
    <source>
        <dbReference type="SAM" id="MobiDB-lite"/>
    </source>
</evidence>
<dbReference type="Proteomes" id="UP000077755">
    <property type="component" value="Chromosome 1"/>
</dbReference>
<dbReference type="SUPFAM" id="SSF63748">
    <property type="entry name" value="Tudor/PWWP/MBT"/>
    <property type="match status" value="1"/>
</dbReference>
<feature type="region of interest" description="Disordered" evidence="1">
    <location>
        <begin position="601"/>
        <end position="627"/>
    </location>
</feature>
<organism evidence="3 4">
    <name type="scientific">Daucus carota subsp. sativus</name>
    <name type="common">Carrot</name>
    <dbReference type="NCBI Taxonomy" id="79200"/>
    <lineage>
        <taxon>Eukaryota</taxon>
        <taxon>Viridiplantae</taxon>
        <taxon>Streptophyta</taxon>
        <taxon>Embryophyta</taxon>
        <taxon>Tracheophyta</taxon>
        <taxon>Spermatophyta</taxon>
        <taxon>Magnoliopsida</taxon>
        <taxon>eudicotyledons</taxon>
        <taxon>Gunneridae</taxon>
        <taxon>Pentapetalae</taxon>
        <taxon>asterids</taxon>
        <taxon>campanulids</taxon>
        <taxon>Apiales</taxon>
        <taxon>Apiaceae</taxon>
        <taxon>Apioideae</taxon>
        <taxon>Scandiceae</taxon>
        <taxon>Daucinae</taxon>
        <taxon>Daucus</taxon>
        <taxon>Daucus sect. Daucus</taxon>
    </lineage>
</organism>
<feature type="region of interest" description="Disordered" evidence="1">
    <location>
        <begin position="1003"/>
        <end position="1056"/>
    </location>
</feature>
<reference evidence="3" key="1">
    <citation type="journal article" date="2016" name="Nat. Genet.">
        <title>A high-quality carrot genome assembly provides new insights into carotenoid accumulation and asterid genome evolution.</title>
        <authorList>
            <person name="Iorizzo M."/>
            <person name="Ellison S."/>
            <person name="Senalik D."/>
            <person name="Zeng P."/>
            <person name="Satapoomin P."/>
            <person name="Huang J."/>
            <person name="Bowman M."/>
            <person name="Iovene M."/>
            <person name="Sanseverino W."/>
            <person name="Cavagnaro P."/>
            <person name="Yildiz M."/>
            <person name="Macko-Podgorni A."/>
            <person name="Moranska E."/>
            <person name="Grzebelus E."/>
            <person name="Grzebelus D."/>
            <person name="Ashrafi H."/>
            <person name="Zheng Z."/>
            <person name="Cheng S."/>
            <person name="Spooner D."/>
            <person name="Van Deynze A."/>
            <person name="Simon P."/>
        </authorList>
    </citation>
    <scope>NUCLEOTIDE SEQUENCE</scope>
    <source>
        <tissue evidence="3">Leaf</tissue>
    </source>
</reference>
<accession>A0AAF0W3Z8</accession>
<sequence length="1092" mass="120114">MKNTPDNHHFNNSAEEQDEDVKLSSLRSRVRKAQVQALNSSPSWPDKQQQLVLDGDDVDEDGDESAASDSVRFEIGDLVWGKIKSHPWWPGQIYNQAFASVEVRNGGIEGQVLVAFFGDGSYGWFYPAQLVPFEYRFSENCRQSGSRNFGRAVEEAVEEVTRRSALPFVCRCRNWDGFRPSDVEGYFCVGEIGSLYSGDQIRKGRDGFQPREMVAFLNKIAAAPTGDEDRGIGFMKTKAAVMAYRKAVYQEVDDTYAREFGHIPDVRSSLKKALGTGRSPKVPIRAPLSGPLVIAEPLGKEKGLAKLNKGKVQARKDQFLFKRRDEANEVKSSVLTNPSHITSSEQPVYIDGSSAKVKDDYVLQKRSPSVSTENMVQEKQESTEMRSENYVSDLSEVPVGEGIIMEDNFAAVKAGTIDVRVESSKAESPFKPVVDQDAGKFSHPLEARPSFNEVKYGEMKNIAGLVSNVDDSLASQSSSNMLGGMPRTFESSGVNIDVKYDHPSSSASSSSQLATSELRDGFSVAHVSGTTTAVLHGKDKNIHKRAVGELNSMSSTALENQKKKPKKESMSSQNMQMHPSDAKNGSSVTNMAGKYVCTQVASRDSQVDPKKEEDNVRNSFPPNSVATLKNSKTENKKLKLPQLLYNLKSLALDPFHHSDSSLSVIQQIVLRFRSLVFQKSLAPLPPASWESKETRRSKPAAIATNNIPAENVRELKPVKTQKVVVRPDDPAKGGRKHVPSDRQEEIAAKRRKILDAKPLIDQRTAEKSSLMQRGEVKETSALKMKSVKPELVKKVQPPSRESDPAMLVLKFPLRGTLPSINALKARFIRFGQLDHSACRVFWKSSTCLVVFRHKVDAQAAYNYAASSTNMFGATGIKCYLQEMEVAASEQKSGKVLQDEVLMSTSQLRDSTVERRYAAPPAFNSVKQSGAQVKPILKRATGDETSSSGGITGPPRVKFMLNGEENSEGAGQLMIGNKNSTNTIFADGGTSTSHAMHSKSKNFQNITSFPLPPLPPTPTTGTHQLPQPKESNLQYTKEAPKTSHNSNIPTADPMTPSTPNVDISEQMINLLTECSQVVNNVIAFLGYVPYHPL</sequence>
<dbReference type="AlphaFoldDB" id="A0AAF0W3Z8"/>
<feature type="compositionally biased region" description="Polar residues" evidence="1">
    <location>
        <begin position="366"/>
        <end position="375"/>
    </location>
</feature>
<evidence type="ECO:0000313" key="4">
    <source>
        <dbReference type="Proteomes" id="UP000077755"/>
    </source>
</evidence>
<dbReference type="CDD" id="cd05162">
    <property type="entry name" value="PWWP"/>
    <property type="match status" value="1"/>
</dbReference>
<dbReference type="PANTHER" id="PTHR10688">
    <property type="entry name" value="PWWP DOMAIN-CONTAINING PROTEIN"/>
    <property type="match status" value="1"/>
</dbReference>
<dbReference type="PROSITE" id="PS50812">
    <property type="entry name" value="PWWP"/>
    <property type="match status" value="1"/>
</dbReference>
<evidence type="ECO:0000313" key="3">
    <source>
        <dbReference type="EMBL" id="WOG82805.1"/>
    </source>
</evidence>
<feature type="compositionally biased region" description="Basic and acidic residues" evidence="1">
    <location>
        <begin position="605"/>
        <end position="616"/>
    </location>
</feature>
<name>A0AAF0W3Z8_DAUCS</name>
<dbReference type="Pfam" id="PF00855">
    <property type="entry name" value="PWWP"/>
    <property type="match status" value="1"/>
</dbReference>
<feature type="compositionally biased region" description="Acidic residues" evidence="1">
    <location>
        <begin position="54"/>
        <end position="66"/>
    </location>
</feature>
<dbReference type="InterPro" id="IPR000313">
    <property type="entry name" value="PWWP_dom"/>
</dbReference>
<feature type="compositionally biased region" description="Polar residues" evidence="1">
    <location>
        <begin position="1041"/>
        <end position="1056"/>
    </location>
</feature>
<feature type="region of interest" description="Disordered" evidence="1">
    <location>
        <begin position="1"/>
        <end position="68"/>
    </location>
</feature>
<feature type="region of interest" description="Disordered" evidence="1">
    <location>
        <begin position="548"/>
        <end position="587"/>
    </location>
</feature>
<gene>
    <name evidence="3" type="ORF">DCAR_0101973</name>
</gene>
<dbReference type="EMBL" id="CP093343">
    <property type="protein sequence ID" value="WOG82805.1"/>
    <property type="molecule type" value="Genomic_DNA"/>
</dbReference>
<keyword evidence="4" id="KW-1185">Reference proteome</keyword>
<feature type="compositionally biased region" description="Polar residues" evidence="1">
    <location>
        <begin position="36"/>
        <end position="48"/>
    </location>
</feature>
<dbReference type="SMART" id="SM00293">
    <property type="entry name" value="PWWP"/>
    <property type="match status" value="1"/>
</dbReference>
<feature type="domain" description="PWWP" evidence="2">
    <location>
        <begin position="75"/>
        <end position="136"/>
    </location>
</feature>
<dbReference type="Gene3D" id="2.30.30.140">
    <property type="match status" value="1"/>
</dbReference>
<dbReference type="KEGG" id="dcr:108204247"/>
<feature type="compositionally biased region" description="Polar residues" evidence="1">
    <location>
        <begin position="570"/>
        <end position="587"/>
    </location>
</feature>